<gene>
    <name evidence="8" type="ORF">U472_03580</name>
</gene>
<dbReference type="NCBIfam" id="TIGR03824">
    <property type="entry name" value="FlgM_jcvi"/>
    <property type="match status" value="1"/>
</dbReference>
<reference evidence="8 9" key="2">
    <citation type="submission" date="2016-08" db="EMBL/GenBank/DDBJ databases">
        <title>Orenia metallireducens sp. nov. strain Z6, a Novel Metal-reducing Firmicute from the Deep Subsurface.</title>
        <authorList>
            <person name="Maxim B.I."/>
            <person name="Kenneth K."/>
            <person name="Flynn T.M."/>
            <person name="Oloughlin E.J."/>
            <person name="Locke R.A."/>
            <person name="Weber J.R."/>
            <person name="Egan S.M."/>
            <person name="Mackie R.I."/>
            <person name="Cann I.K."/>
        </authorList>
    </citation>
    <scope>NUCLEOTIDE SEQUENCE [LARGE SCALE GENOMIC DNA]</scope>
    <source>
        <strain evidence="8 9">Z6</strain>
    </source>
</reference>
<reference evidence="9" key="1">
    <citation type="submission" date="2016-07" db="EMBL/GenBank/DDBJ databases">
        <authorList>
            <person name="Florea S."/>
            <person name="Webb J.S."/>
            <person name="Jaromczyk J."/>
            <person name="Schardl C.L."/>
        </authorList>
    </citation>
    <scope>NUCLEOTIDE SEQUENCE [LARGE SCALE GENOMIC DNA]</scope>
    <source>
        <strain evidence="9">Z6</strain>
    </source>
</reference>
<organism evidence="8 9">
    <name type="scientific">Orenia metallireducens</name>
    <dbReference type="NCBI Taxonomy" id="1413210"/>
    <lineage>
        <taxon>Bacteria</taxon>
        <taxon>Bacillati</taxon>
        <taxon>Bacillota</taxon>
        <taxon>Clostridia</taxon>
        <taxon>Halanaerobiales</taxon>
        <taxon>Halobacteroidaceae</taxon>
        <taxon>Orenia</taxon>
    </lineage>
</organism>
<keyword evidence="3" id="KW-0678">Repressor</keyword>
<comment type="caution">
    <text evidence="8">The sequence shown here is derived from an EMBL/GenBank/DDBJ whole genome shotgun (WGS) entry which is preliminary data.</text>
</comment>
<keyword evidence="8" id="KW-0966">Cell projection</keyword>
<dbReference type="InterPro" id="IPR035890">
    <property type="entry name" value="Anti-sigma-28_factor_FlgM_sf"/>
</dbReference>
<feature type="domain" description="Anti-sigma-28 factor FlgM C-terminal" evidence="7">
    <location>
        <begin position="33"/>
        <end position="87"/>
    </location>
</feature>
<evidence type="ECO:0000256" key="1">
    <source>
        <dbReference type="ARBA" id="ARBA00005322"/>
    </source>
</evidence>
<protein>
    <recommendedName>
        <fullName evidence="2">Negative regulator of flagellin synthesis</fullName>
    </recommendedName>
</protein>
<keyword evidence="9" id="KW-1185">Reference proteome</keyword>
<comment type="similarity">
    <text evidence="1">Belongs to the FlgM family.</text>
</comment>
<proteinExistence type="inferred from homology"/>
<dbReference type="Pfam" id="PF04316">
    <property type="entry name" value="FlgM"/>
    <property type="match status" value="1"/>
</dbReference>
<evidence type="ECO:0000259" key="7">
    <source>
        <dbReference type="Pfam" id="PF04316"/>
    </source>
</evidence>
<evidence type="ECO:0000313" key="9">
    <source>
        <dbReference type="Proteomes" id="UP000093514"/>
    </source>
</evidence>
<dbReference type="AlphaFoldDB" id="A0A1C0AB87"/>
<evidence type="ECO:0000256" key="6">
    <source>
        <dbReference type="ARBA" id="ARBA00023163"/>
    </source>
</evidence>
<dbReference type="InterPro" id="IPR031316">
    <property type="entry name" value="FlgM_C"/>
</dbReference>
<evidence type="ECO:0000256" key="3">
    <source>
        <dbReference type="ARBA" id="ARBA00022491"/>
    </source>
</evidence>
<dbReference type="SUPFAM" id="SSF101498">
    <property type="entry name" value="Anti-sigma factor FlgM"/>
    <property type="match status" value="1"/>
</dbReference>
<dbReference type="RefSeq" id="WP_068715588.1">
    <property type="nucleotide sequence ID" value="NZ_LWDV01000007.1"/>
</dbReference>
<evidence type="ECO:0000313" key="8">
    <source>
        <dbReference type="EMBL" id="OCL27643.1"/>
    </source>
</evidence>
<keyword evidence="8" id="KW-0282">Flagellum</keyword>
<dbReference type="Proteomes" id="UP000093514">
    <property type="component" value="Unassembled WGS sequence"/>
</dbReference>
<evidence type="ECO:0000256" key="5">
    <source>
        <dbReference type="ARBA" id="ARBA00023015"/>
    </source>
</evidence>
<dbReference type="OrthoDB" id="2112849at2"/>
<dbReference type="InterPro" id="IPR007412">
    <property type="entry name" value="FlgM"/>
</dbReference>
<evidence type="ECO:0000256" key="2">
    <source>
        <dbReference type="ARBA" id="ARBA00017823"/>
    </source>
</evidence>
<accession>A0A1C0AB87</accession>
<name>A0A1C0AB87_9FIRM</name>
<keyword evidence="4" id="KW-1005">Bacterial flagellum biogenesis</keyword>
<dbReference type="GO" id="GO:0045892">
    <property type="term" value="P:negative regulation of DNA-templated transcription"/>
    <property type="evidence" value="ECO:0007669"/>
    <property type="project" value="InterPro"/>
</dbReference>
<keyword evidence="5" id="KW-0805">Transcription regulation</keyword>
<dbReference type="GO" id="GO:0044781">
    <property type="term" value="P:bacterial-type flagellum organization"/>
    <property type="evidence" value="ECO:0007669"/>
    <property type="project" value="UniProtKB-KW"/>
</dbReference>
<dbReference type="EMBL" id="LWDV01000007">
    <property type="protein sequence ID" value="OCL27643.1"/>
    <property type="molecule type" value="Genomic_DNA"/>
</dbReference>
<evidence type="ECO:0000256" key="4">
    <source>
        <dbReference type="ARBA" id="ARBA00022795"/>
    </source>
</evidence>
<keyword evidence="8" id="KW-0969">Cilium</keyword>
<sequence length="94" mass="10917">MKIDQSRISQIMKNYSKSQVKQDKKLDKTCKKDQVSLSKEAIELQEFEGKLQAASKKREERITKLKRDIKQGNYNVSGEDIAKKMLEQVINKSI</sequence>
<keyword evidence="6" id="KW-0804">Transcription</keyword>